<evidence type="ECO:0000256" key="8">
    <source>
        <dbReference type="ARBA" id="ARBA00023014"/>
    </source>
</evidence>
<dbReference type="SFLD" id="SFLDS00029">
    <property type="entry name" value="Radical_SAM"/>
    <property type="match status" value="1"/>
</dbReference>
<comment type="function">
    <text evidence="10">Probably acts as a heme chaperone, transferring heme to an unknown acceptor. Binds one molecule of heme per monomer, possibly covalently. Binds 1 [4Fe-4S] cluster. The cluster is coordinated with 3 cysteines and an exchangeable S-adenosyl-L-methionine.</text>
</comment>
<dbReference type="InterPro" id="IPR058240">
    <property type="entry name" value="rSAM_sf"/>
</dbReference>
<dbReference type="GO" id="GO:0004109">
    <property type="term" value="F:coproporphyrinogen oxidase activity"/>
    <property type="evidence" value="ECO:0007669"/>
    <property type="project" value="InterPro"/>
</dbReference>
<dbReference type="PROSITE" id="PS51918">
    <property type="entry name" value="RADICAL_SAM"/>
    <property type="match status" value="1"/>
</dbReference>
<dbReference type="InterPro" id="IPR006638">
    <property type="entry name" value="Elp3/MiaA/NifB-like_rSAM"/>
</dbReference>
<evidence type="ECO:0000256" key="4">
    <source>
        <dbReference type="ARBA" id="ARBA00022617"/>
    </source>
</evidence>
<evidence type="ECO:0000256" key="9">
    <source>
        <dbReference type="ARBA" id="ARBA00023186"/>
    </source>
</evidence>
<evidence type="ECO:0000259" key="11">
    <source>
        <dbReference type="PROSITE" id="PS51918"/>
    </source>
</evidence>
<dbReference type="InterPro" id="IPR010723">
    <property type="entry name" value="HemN_C"/>
</dbReference>
<keyword evidence="9 10" id="KW-0143">Chaperone</keyword>
<feature type="domain" description="Radical SAM core" evidence="11">
    <location>
        <begin position="1"/>
        <end position="230"/>
    </location>
</feature>
<dbReference type="EMBL" id="QRZA01000047">
    <property type="protein sequence ID" value="RGV30858.1"/>
    <property type="molecule type" value="Genomic_DNA"/>
</dbReference>
<evidence type="ECO:0000256" key="2">
    <source>
        <dbReference type="ARBA" id="ARBA00006100"/>
    </source>
</evidence>
<evidence type="ECO:0000313" key="12">
    <source>
        <dbReference type="EMBL" id="RGV30858.1"/>
    </source>
</evidence>
<dbReference type="GO" id="GO:0006779">
    <property type="term" value="P:porphyrin-containing compound biosynthetic process"/>
    <property type="evidence" value="ECO:0007669"/>
    <property type="project" value="InterPro"/>
</dbReference>
<dbReference type="Pfam" id="PF06969">
    <property type="entry name" value="HemN_C"/>
    <property type="match status" value="1"/>
</dbReference>
<dbReference type="NCBIfam" id="TIGR00539">
    <property type="entry name" value="hemN_rel"/>
    <property type="match status" value="1"/>
</dbReference>
<evidence type="ECO:0000256" key="5">
    <source>
        <dbReference type="ARBA" id="ARBA00022691"/>
    </source>
</evidence>
<dbReference type="Gene3D" id="3.20.20.70">
    <property type="entry name" value="Aldolase class I"/>
    <property type="match status" value="1"/>
</dbReference>
<proteinExistence type="inferred from homology"/>
<organism evidence="12 13">
    <name type="scientific">Butyricimonas virosa</name>
    <dbReference type="NCBI Taxonomy" id="544645"/>
    <lineage>
        <taxon>Bacteria</taxon>
        <taxon>Pseudomonadati</taxon>
        <taxon>Bacteroidota</taxon>
        <taxon>Bacteroidia</taxon>
        <taxon>Bacteroidales</taxon>
        <taxon>Odoribacteraceae</taxon>
        <taxon>Butyricimonas</taxon>
    </lineage>
</organism>
<dbReference type="Proteomes" id="UP000283589">
    <property type="component" value="Unassembled WGS sequence"/>
</dbReference>
<dbReference type="RefSeq" id="WP_118261577.1">
    <property type="nucleotide sequence ID" value="NZ_CALBWO010000061.1"/>
</dbReference>
<name>A0A412WUE2_9BACT</name>
<dbReference type="GO" id="GO:0046872">
    <property type="term" value="F:metal ion binding"/>
    <property type="evidence" value="ECO:0007669"/>
    <property type="project" value="UniProtKB-UniRule"/>
</dbReference>
<evidence type="ECO:0000256" key="6">
    <source>
        <dbReference type="ARBA" id="ARBA00022723"/>
    </source>
</evidence>
<keyword evidence="8 10" id="KW-0411">Iron-sulfur</keyword>
<comment type="caution">
    <text evidence="12">The sequence shown here is derived from an EMBL/GenBank/DDBJ whole genome shotgun (WGS) entry which is preliminary data.</text>
</comment>
<dbReference type="PANTHER" id="PTHR13932:SF5">
    <property type="entry name" value="RADICAL S-ADENOSYL METHIONINE DOMAIN-CONTAINING PROTEIN 1, MITOCHONDRIAL"/>
    <property type="match status" value="1"/>
</dbReference>
<dbReference type="SFLD" id="SFLDG01082">
    <property type="entry name" value="B12-binding_domain_containing"/>
    <property type="match status" value="1"/>
</dbReference>
<keyword evidence="5 10" id="KW-0949">S-adenosyl-L-methionine</keyword>
<dbReference type="InterPro" id="IPR007197">
    <property type="entry name" value="rSAM"/>
</dbReference>
<keyword evidence="10" id="KW-0004">4Fe-4S</keyword>
<dbReference type="GO" id="GO:0005737">
    <property type="term" value="C:cytoplasm"/>
    <property type="evidence" value="ECO:0007669"/>
    <property type="project" value="UniProtKB-SubCell"/>
</dbReference>
<dbReference type="InterPro" id="IPR013785">
    <property type="entry name" value="Aldolase_TIM"/>
</dbReference>
<keyword evidence="4 10" id="KW-0349">Heme</keyword>
<dbReference type="GO" id="GO:0051539">
    <property type="term" value="F:4 iron, 4 sulfur cluster binding"/>
    <property type="evidence" value="ECO:0007669"/>
    <property type="project" value="UniProtKB-UniRule"/>
</dbReference>
<sequence length="373" mass="43401">MGIYVHVPFCRSKCFYCGFYSVASLKLKEAYLGAIEREIDLRRGYLQHQEMHTLYFGGGTPSYLERGELERIIRKLEENYSFVLGMERTIELNPEDLVPEKLQGIKDLGFNRLSIGVQSFSDEQLKRINRTHSARQAMDGITFAAGMGFDNISMDLIIGLPGQTEAELLDDVERASGLPIAHLSVYILSIDSNTEFEYMVKRGEFRLEDEEVMAGRYQRVCERLKELGFEHYEISNFARNGRYSRHNTSYWQQEPYIGFGPSAHSYDLHSRQWNTANLKIYIDYLNNGILSFEREELAPVDLYNEYVMTSLRTMWGMEKQKLEGEYAEFWEQVREQVRKYEDSGDLIEEGGRWRISETGWVISDTILSDLFVV</sequence>
<dbReference type="STRING" id="1121130.GCA_000519105_01961"/>
<dbReference type="SMART" id="SM00729">
    <property type="entry name" value="Elp3"/>
    <property type="match status" value="1"/>
</dbReference>
<dbReference type="InterPro" id="IPR034505">
    <property type="entry name" value="Coproporphyrinogen-III_oxidase"/>
</dbReference>
<keyword evidence="6 10" id="KW-0479">Metal-binding</keyword>
<keyword evidence="7 10" id="KW-0408">Iron</keyword>
<comment type="cofactor">
    <cofactor evidence="1">
        <name>[4Fe-4S] cluster</name>
        <dbReference type="ChEBI" id="CHEBI:49883"/>
    </cofactor>
</comment>
<dbReference type="PANTHER" id="PTHR13932">
    <property type="entry name" value="COPROPORPHYRINIGEN III OXIDASE"/>
    <property type="match status" value="1"/>
</dbReference>
<dbReference type="SFLD" id="SFLDF00288">
    <property type="entry name" value="HemN-like__clustered_with_nucl"/>
    <property type="match status" value="1"/>
</dbReference>
<protein>
    <recommendedName>
        <fullName evidence="3 10">Heme chaperone HemW</fullName>
    </recommendedName>
</protein>
<evidence type="ECO:0000256" key="7">
    <source>
        <dbReference type="ARBA" id="ARBA00023004"/>
    </source>
</evidence>
<evidence type="ECO:0000256" key="1">
    <source>
        <dbReference type="ARBA" id="ARBA00001966"/>
    </source>
</evidence>
<dbReference type="InterPro" id="IPR004559">
    <property type="entry name" value="HemW-like"/>
</dbReference>
<evidence type="ECO:0000313" key="13">
    <source>
        <dbReference type="Proteomes" id="UP000283589"/>
    </source>
</evidence>
<dbReference type="SUPFAM" id="SSF102114">
    <property type="entry name" value="Radical SAM enzymes"/>
    <property type="match status" value="1"/>
</dbReference>
<dbReference type="CDD" id="cd01335">
    <property type="entry name" value="Radical_SAM"/>
    <property type="match status" value="1"/>
</dbReference>
<reference evidence="12 13" key="1">
    <citation type="submission" date="2018-08" db="EMBL/GenBank/DDBJ databases">
        <title>A genome reference for cultivated species of the human gut microbiota.</title>
        <authorList>
            <person name="Zou Y."/>
            <person name="Xue W."/>
            <person name="Luo G."/>
        </authorList>
    </citation>
    <scope>NUCLEOTIDE SEQUENCE [LARGE SCALE GENOMIC DNA]</scope>
    <source>
        <strain evidence="12 13">AF14-49</strain>
    </source>
</reference>
<dbReference type="Pfam" id="PF04055">
    <property type="entry name" value="Radical_SAM"/>
    <property type="match status" value="1"/>
</dbReference>
<evidence type="ECO:0000256" key="10">
    <source>
        <dbReference type="RuleBase" id="RU364116"/>
    </source>
</evidence>
<keyword evidence="10" id="KW-0963">Cytoplasm</keyword>
<dbReference type="SFLD" id="SFLDF00562">
    <property type="entry name" value="HemN-like__clustered_with_heat"/>
    <property type="match status" value="1"/>
</dbReference>
<comment type="subcellular location">
    <subcellularLocation>
        <location evidence="10">Cytoplasm</location>
    </subcellularLocation>
</comment>
<accession>A0A412WUE2</accession>
<evidence type="ECO:0000256" key="3">
    <source>
        <dbReference type="ARBA" id="ARBA00017228"/>
    </source>
</evidence>
<dbReference type="AlphaFoldDB" id="A0A412WUE2"/>
<comment type="similarity">
    <text evidence="2">Belongs to the anaerobic coproporphyrinogen-III oxidase family. HemW subfamily.</text>
</comment>
<dbReference type="SFLD" id="SFLDG01065">
    <property type="entry name" value="anaerobic_coproporphyrinogen-I"/>
    <property type="match status" value="1"/>
</dbReference>
<gene>
    <name evidence="12" type="ORF">DWW18_19820</name>
</gene>